<dbReference type="EMBL" id="KV427647">
    <property type="protein sequence ID" value="KZT03012.1"/>
    <property type="molecule type" value="Genomic_DNA"/>
</dbReference>
<reference evidence="1 2" key="1">
    <citation type="journal article" date="2016" name="Mol. Biol. Evol.">
        <title>Comparative Genomics of Early-Diverging Mushroom-Forming Fungi Provides Insights into the Origins of Lignocellulose Decay Capabilities.</title>
        <authorList>
            <person name="Nagy L.G."/>
            <person name="Riley R."/>
            <person name="Tritt A."/>
            <person name="Adam C."/>
            <person name="Daum C."/>
            <person name="Floudas D."/>
            <person name="Sun H."/>
            <person name="Yadav J.S."/>
            <person name="Pangilinan J."/>
            <person name="Larsson K.H."/>
            <person name="Matsuura K."/>
            <person name="Barry K."/>
            <person name="Labutti K."/>
            <person name="Kuo R."/>
            <person name="Ohm R.A."/>
            <person name="Bhattacharya S.S."/>
            <person name="Shirouzu T."/>
            <person name="Yoshinaga Y."/>
            <person name="Martin F.M."/>
            <person name="Grigoriev I.V."/>
            <person name="Hibbett D.S."/>
        </authorList>
    </citation>
    <scope>NUCLEOTIDE SEQUENCE [LARGE SCALE GENOMIC DNA]</scope>
    <source>
        <strain evidence="1 2">93-53</strain>
    </source>
</reference>
<name>A0A165CLA1_9APHY</name>
<dbReference type="Proteomes" id="UP000076871">
    <property type="component" value="Unassembled WGS sequence"/>
</dbReference>
<dbReference type="GeneID" id="63826672"/>
<sequence length="73" mass="7897">MSLTRMLAADRLYSHLCGYGEMAGLRRGTLIIELATDAQKGTVVHLDLSECIMRVEGCVQTESAGRMSCDGCT</sequence>
<dbReference type="InParanoid" id="A0A165CLA1"/>
<dbReference type="RefSeq" id="XP_040760752.1">
    <property type="nucleotide sequence ID" value="XM_040909643.1"/>
</dbReference>
<dbReference type="AlphaFoldDB" id="A0A165CLA1"/>
<proteinExistence type="predicted"/>
<keyword evidence="2" id="KW-1185">Reference proteome</keyword>
<accession>A0A165CLA1</accession>
<evidence type="ECO:0000313" key="1">
    <source>
        <dbReference type="EMBL" id="KZT03012.1"/>
    </source>
</evidence>
<organism evidence="1 2">
    <name type="scientific">Laetiporus sulphureus 93-53</name>
    <dbReference type="NCBI Taxonomy" id="1314785"/>
    <lineage>
        <taxon>Eukaryota</taxon>
        <taxon>Fungi</taxon>
        <taxon>Dikarya</taxon>
        <taxon>Basidiomycota</taxon>
        <taxon>Agaricomycotina</taxon>
        <taxon>Agaricomycetes</taxon>
        <taxon>Polyporales</taxon>
        <taxon>Laetiporus</taxon>
    </lineage>
</organism>
<gene>
    <name evidence="1" type="ORF">LAESUDRAFT_729515</name>
</gene>
<protein>
    <submittedName>
        <fullName evidence="1">Uncharacterized protein</fullName>
    </submittedName>
</protein>
<evidence type="ECO:0000313" key="2">
    <source>
        <dbReference type="Proteomes" id="UP000076871"/>
    </source>
</evidence>